<dbReference type="Gene3D" id="3.30.70.1430">
    <property type="entry name" value="Multidrug efflux transporter AcrB pore domain"/>
    <property type="match status" value="1"/>
</dbReference>
<dbReference type="Gene3D" id="1.20.1640.10">
    <property type="entry name" value="Multidrug efflux transporter AcrB transmembrane domain"/>
    <property type="match status" value="1"/>
</dbReference>
<comment type="caution">
    <text evidence="2">The sequence shown here is derived from an EMBL/GenBank/DDBJ whole genome shotgun (WGS) entry which is preliminary data.</text>
</comment>
<keyword evidence="1" id="KW-0472">Membrane</keyword>
<dbReference type="Proteomes" id="UP000094769">
    <property type="component" value="Unassembled WGS sequence"/>
</dbReference>
<name>A0A7Z1AFF5_9GAMM</name>
<keyword evidence="1" id="KW-0812">Transmembrane</keyword>
<protein>
    <submittedName>
        <fullName evidence="2">Uncharacterized protein</fullName>
    </submittedName>
</protein>
<feature type="transmembrane region" description="Helical" evidence="1">
    <location>
        <begin position="12"/>
        <end position="30"/>
    </location>
</feature>
<organism evidence="2 3">
    <name type="scientific">Candidatus Thiodiazotropha endolucinida</name>
    <dbReference type="NCBI Taxonomy" id="1655433"/>
    <lineage>
        <taxon>Bacteria</taxon>
        <taxon>Pseudomonadati</taxon>
        <taxon>Pseudomonadota</taxon>
        <taxon>Gammaproteobacteria</taxon>
        <taxon>Chromatiales</taxon>
        <taxon>Sedimenticolaceae</taxon>
        <taxon>Candidatus Thiodiazotropha</taxon>
    </lineage>
</organism>
<accession>A0A7Z1AFF5</accession>
<keyword evidence="1" id="KW-1133">Transmembrane helix</keyword>
<dbReference type="RefSeq" id="WP_235615183.1">
    <property type="nucleotide sequence ID" value="NZ_MARB01000009.1"/>
</dbReference>
<evidence type="ECO:0000313" key="2">
    <source>
        <dbReference type="EMBL" id="ODJ87851.1"/>
    </source>
</evidence>
<sequence>MIDWFARHPTAANLLMASIMILGLTALPGLQRETLPEIQNDKVEVRVVY</sequence>
<gene>
    <name evidence="2" type="ORF">CODIS_19590</name>
</gene>
<evidence type="ECO:0000313" key="3">
    <source>
        <dbReference type="Proteomes" id="UP000094769"/>
    </source>
</evidence>
<dbReference type="AlphaFoldDB" id="A0A7Z1AFF5"/>
<proteinExistence type="predicted"/>
<keyword evidence="3" id="KW-1185">Reference proteome</keyword>
<evidence type="ECO:0000256" key="1">
    <source>
        <dbReference type="SAM" id="Phobius"/>
    </source>
</evidence>
<reference evidence="2 3" key="1">
    <citation type="submission" date="2016-06" db="EMBL/GenBank/DDBJ databases">
        <title>Genome sequence of endosymbiont of Candidatus Endolucinida thiodiazotropha.</title>
        <authorList>
            <person name="Poehlein A."/>
            <person name="Koenig S."/>
            <person name="Heiden S.E."/>
            <person name="Thuermer A."/>
            <person name="Voget S."/>
            <person name="Daniel R."/>
            <person name="Markert S."/>
            <person name="Gros O."/>
            <person name="Schweder T."/>
        </authorList>
    </citation>
    <scope>NUCLEOTIDE SEQUENCE [LARGE SCALE GENOMIC DNA]</scope>
    <source>
        <strain evidence="2 3">COS</strain>
    </source>
</reference>
<dbReference type="EMBL" id="MARB01000009">
    <property type="protein sequence ID" value="ODJ87851.1"/>
    <property type="molecule type" value="Genomic_DNA"/>
</dbReference>